<sequence>MVQVSLIYLPSLLLLVLHSCSFGEALSPIYSVLSVNRKDTSKIIYNGNYYVVESCGFKIDVQFCSF</sequence>
<evidence type="ECO:0000313" key="3">
    <source>
        <dbReference type="Proteomes" id="UP000026962"/>
    </source>
</evidence>
<keyword evidence="3" id="KW-1185">Reference proteome</keyword>
<dbReference type="EnsemblPlants" id="OPUNC08G06310.1">
    <property type="protein sequence ID" value="OPUNC08G06310.1"/>
    <property type="gene ID" value="OPUNC08G06310"/>
</dbReference>
<feature type="signal peptide" evidence="1">
    <location>
        <begin position="1"/>
        <end position="25"/>
    </location>
</feature>
<name>A0A0E0LSI1_ORYPU</name>
<dbReference type="AlphaFoldDB" id="A0A0E0LSI1"/>
<organism evidence="2">
    <name type="scientific">Oryza punctata</name>
    <name type="common">Red rice</name>
    <dbReference type="NCBI Taxonomy" id="4537"/>
    <lineage>
        <taxon>Eukaryota</taxon>
        <taxon>Viridiplantae</taxon>
        <taxon>Streptophyta</taxon>
        <taxon>Embryophyta</taxon>
        <taxon>Tracheophyta</taxon>
        <taxon>Spermatophyta</taxon>
        <taxon>Magnoliopsida</taxon>
        <taxon>Liliopsida</taxon>
        <taxon>Poales</taxon>
        <taxon>Poaceae</taxon>
        <taxon>BOP clade</taxon>
        <taxon>Oryzoideae</taxon>
        <taxon>Oryzeae</taxon>
        <taxon>Oryzinae</taxon>
        <taxon>Oryza</taxon>
    </lineage>
</organism>
<evidence type="ECO:0000256" key="1">
    <source>
        <dbReference type="SAM" id="SignalP"/>
    </source>
</evidence>
<evidence type="ECO:0000313" key="2">
    <source>
        <dbReference type="EnsemblPlants" id="OPUNC08G06310.1"/>
    </source>
</evidence>
<dbReference type="Proteomes" id="UP000026962">
    <property type="component" value="Chromosome 8"/>
</dbReference>
<proteinExistence type="predicted"/>
<dbReference type="HOGENOM" id="CLU_2835646_0_0_1"/>
<accession>A0A0E0LSI1</accession>
<protein>
    <submittedName>
        <fullName evidence="2">Uncharacterized protein</fullName>
    </submittedName>
</protein>
<dbReference type="Gramene" id="OPUNC08G06310.1">
    <property type="protein sequence ID" value="OPUNC08G06310.1"/>
    <property type="gene ID" value="OPUNC08G06310"/>
</dbReference>
<reference evidence="2" key="2">
    <citation type="submission" date="2018-05" db="EMBL/GenBank/DDBJ databases">
        <title>OpunRS2 (Oryza punctata Reference Sequence Version 2).</title>
        <authorList>
            <person name="Zhang J."/>
            <person name="Kudrna D."/>
            <person name="Lee S."/>
            <person name="Talag J."/>
            <person name="Welchert J."/>
            <person name="Wing R.A."/>
        </authorList>
    </citation>
    <scope>NUCLEOTIDE SEQUENCE [LARGE SCALE GENOMIC DNA]</scope>
</reference>
<reference evidence="2" key="1">
    <citation type="submission" date="2015-04" db="UniProtKB">
        <authorList>
            <consortium name="EnsemblPlants"/>
        </authorList>
    </citation>
    <scope>IDENTIFICATION</scope>
</reference>
<feature type="chain" id="PRO_5002366655" evidence="1">
    <location>
        <begin position="26"/>
        <end position="66"/>
    </location>
</feature>
<keyword evidence="1" id="KW-0732">Signal</keyword>